<feature type="compositionally biased region" description="Basic and acidic residues" evidence="1">
    <location>
        <begin position="199"/>
        <end position="210"/>
    </location>
</feature>
<feature type="region of interest" description="Disordered" evidence="1">
    <location>
        <begin position="275"/>
        <end position="315"/>
    </location>
</feature>
<reference evidence="2 3" key="1">
    <citation type="journal article" date="2018" name="J. Allergy Clin. Immunol.">
        <title>High-quality assembly of Dermatophagoides pteronyssinus genome and transcriptome reveals a wide range of novel allergens.</title>
        <authorList>
            <person name="Liu X.Y."/>
            <person name="Yang K.Y."/>
            <person name="Wang M.Q."/>
            <person name="Kwok J.S."/>
            <person name="Zeng X."/>
            <person name="Yang Z."/>
            <person name="Xiao X.J."/>
            <person name="Lau C.P."/>
            <person name="Li Y."/>
            <person name="Huang Z.M."/>
            <person name="Ba J.G."/>
            <person name="Yim A.K."/>
            <person name="Ouyang C.Y."/>
            <person name="Ngai S.M."/>
            <person name="Chan T.F."/>
            <person name="Leung E.L."/>
            <person name="Liu L."/>
            <person name="Liu Z.G."/>
            <person name="Tsui S.K."/>
        </authorList>
    </citation>
    <scope>NUCLEOTIDE SEQUENCE [LARGE SCALE GENOMIC DNA]</scope>
    <source>
        <strain evidence="2">Derp</strain>
    </source>
</reference>
<dbReference type="EMBL" id="NJHN03000021">
    <property type="protein sequence ID" value="KAH9425187.1"/>
    <property type="molecule type" value="Genomic_DNA"/>
</dbReference>
<accession>A0ABQ8JS01</accession>
<protein>
    <submittedName>
        <fullName evidence="2">Uncharacterized protein</fullName>
    </submittedName>
</protein>
<proteinExistence type="predicted"/>
<feature type="compositionally biased region" description="Low complexity" evidence="1">
    <location>
        <begin position="227"/>
        <end position="245"/>
    </location>
</feature>
<name>A0ABQ8JS01_DERPT</name>
<gene>
    <name evidence="2" type="ORF">DERP_013418</name>
</gene>
<organism evidence="2 3">
    <name type="scientific">Dermatophagoides pteronyssinus</name>
    <name type="common">European house dust mite</name>
    <dbReference type="NCBI Taxonomy" id="6956"/>
    <lineage>
        <taxon>Eukaryota</taxon>
        <taxon>Metazoa</taxon>
        <taxon>Ecdysozoa</taxon>
        <taxon>Arthropoda</taxon>
        <taxon>Chelicerata</taxon>
        <taxon>Arachnida</taxon>
        <taxon>Acari</taxon>
        <taxon>Acariformes</taxon>
        <taxon>Sarcoptiformes</taxon>
        <taxon>Astigmata</taxon>
        <taxon>Psoroptidia</taxon>
        <taxon>Analgoidea</taxon>
        <taxon>Pyroglyphidae</taxon>
        <taxon>Dermatophagoidinae</taxon>
        <taxon>Dermatophagoides</taxon>
    </lineage>
</organism>
<evidence type="ECO:0000313" key="2">
    <source>
        <dbReference type="EMBL" id="KAH9425187.1"/>
    </source>
</evidence>
<comment type="caution">
    <text evidence="2">The sequence shown here is derived from an EMBL/GenBank/DDBJ whole genome shotgun (WGS) entry which is preliminary data.</text>
</comment>
<feature type="region of interest" description="Disordered" evidence="1">
    <location>
        <begin position="382"/>
        <end position="414"/>
    </location>
</feature>
<keyword evidence="3" id="KW-1185">Reference proteome</keyword>
<evidence type="ECO:0000313" key="3">
    <source>
        <dbReference type="Proteomes" id="UP000887458"/>
    </source>
</evidence>
<feature type="compositionally biased region" description="Basic and acidic residues" evidence="1">
    <location>
        <begin position="288"/>
        <end position="297"/>
    </location>
</feature>
<sequence length="453" mass="52998">MIIDQEEIDHHNDDDRIRSEFEKLLEKFSIIKQQHKRIVNDMIQMENSIQQFELQSHRFRRKFLQEKNYSKTNNNNDEDNNVSADIQPKYLSNQSDIIDMDVNEKSINFVDDDQETVMNIDHNFPNMNELNIDNIDSLSINTIDHLIDRLCEEARIDPRIINDDSDILFNSIIDDDDEQQPDTNVTNNIPQSNDDEDESMKTDDEYRSCEESWTLESPQPNYQTPFDSLSDVQEELLSSSSDQSSCCANDNDNEQTLNDISTVFASNKINENNDLKSQKSVSFDDSTSIDKNDDKENMPNNGNNDDDNGDNSGSKLRIDVVHDENDQKSFEFFIHDQNGQPIHERIILKPISKQINNHPNDDKCIVNVNKHKHCNDDDDLPFHNHNPHHQLTKPRSPSLDYDYDDSDHGQSSTSISIDENNYDWRMMRNFWERRSLGPHYRYSSKKKLKKMNE</sequence>
<feature type="compositionally biased region" description="Polar residues" evidence="1">
    <location>
        <begin position="214"/>
        <end position="226"/>
    </location>
</feature>
<dbReference type="Proteomes" id="UP000887458">
    <property type="component" value="Unassembled WGS sequence"/>
</dbReference>
<evidence type="ECO:0000256" key="1">
    <source>
        <dbReference type="SAM" id="MobiDB-lite"/>
    </source>
</evidence>
<feature type="compositionally biased region" description="Polar residues" evidence="1">
    <location>
        <begin position="181"/>
        <end position="192"/>
    </location>
</feature>
<reference evidence="2 3" key="2">
    <citation type="journal article" date="2022" name="Mol. Biol. Evol.">
        <title>Comparative Genomics Reveals Insights into the Divergent Evolution of Astigmatic Mites and Household Pest Adaptations.</title>
        <authorList>
            <person name="Xiong Q."/>
            <person name="Wan A.T."/>
            <person name="Liu X."/>
            <person name="Fung C.S."/>
            <person name="Xiao X."/>
            <person name="Malainual N."/>
            <person name="Hou J."/>
            <person name="Wang L."/>
            <person name="Wang M."/>
            <person name="Yang K.Y."/>
            <person name="Cui Y."/>
            <person name="Leung E.L."/>
            <person name="Nong W."/>
            <person name="Shin S.K."/>
            <person name="Au S.W."/>
            <person name="Jeong K.Y."/>
            <person name="Chew F.T."/>
            <person name="Hui J.H."/>
            <person name="Leung T.F."/>
            <person name="Tungtrongchitr A."/>
            <person name="Zhong N."/>
            <person name="Liu Z."/>
            <person name="Tsui S.K."/>
        </authorList>
    </citation>
    <scope>NUCLEOTIDE SEQUENCE [LARGE SCALE GENOMIC DNA]</scope>
    <source>
        <strain evidence="2">Derp</strain>
    </source>
</reference>
<feature type="region of interest" description="Disordered" evidence="1">
    <location>
        <begin position="174"/>
        <end position="253"/>
    </location>
</feature>